<dbReference type="InterPro" id="IPR042185">
    <property type="entry name" value="Serpin_sf_2"/>
</dbReference>
<sequence length="315" mass="35786">MTYAPLLLSVPELHKVHPRESHDDVPELIRKLAAADGVAMSVATKFFLANDLQIAQQYNDTITKDFNVTADRLDFKDQGLTVNTINSFVSDATRQMIPNLLSSDFYNPDMRAFLVNAVYFKGQWATRFEPDCTQEDTFHGINGDRKEYFMALPALKDCRFTIAHGTQILALPYKDKEYEFVIFLPLESVTFEEFRANLTEAIIKELLDIAEREPAGVNRLGISQLFEGGCDLKGVCENEDIYVDDVIHKAVVEVSFTVEKPDDERHLPFFNDTVRIAQGDLLKRPRFALEGGCGKYFNACKKRPSTIRQSKVVRN</sequence>
<keyword evidence="5" id="KW-1185">Reference proteome</keyword>
<dbReference type="PANTHER" id="PTHR11461:SF211">
    <property type="entry name" value="GH10112P-RELATED"/>
    <property type="match status" value="1"/>
</dbReference>
<name>A0A0C2CB47_9BILA</name>
<evidence type="ECO:0000256" key="2">
    <source>
        <dbReference type="RuleBase" id="RU000411"/>
    </source>
</evidence>
<protein>
    <submittedName>
        <fullName evidence="4">Serine proteinase inhibitor</fullName>
    </submittedName>
</protein>
<dbReference type="InterPro" id="IPR023796">
    <property type="entry name" value="Serpin_dom"/>
</dbReference>
<dbReference type="InterPro" id="IPR036186">
    <property type="entry name" value="Serpin_sf"/>
</dbReference>
<proteinExistence type="inferred from homology"/>
<dbReference type="GO" id="GO:0005615">
    <property type="term" value="C:extracellular space"/>
    <property type="evidence" value="ECO:0007669"/>
    <property type="project" value="InterPro"/>
</dbReference>
<feature type="domain" description="Serpin" evidence="3">
    <location>
        <begin position="4"/>
        <end position="277"/>
    </location>
</feature>
<dbReference type="Pfam" id="PF00079">
    <property type="entry name" value="Serpin"/>
    <property type="match status" value="1"/>
</dbReference>
<dbReference type="Gene3D" id="3.30.497.10">
    <property type="entry name" value="Antithrombin, subunit I, domain 2"/>
    <property type="match status" value="2"/>
</dbReference>
<dbReference type="SMART" id="SM00093">
    <property type="entry name" value="SERPIN"/>
    <property type="match status" value="1"/>
</dbReference>
<dbReference type="SUPFAM" id="SSF56574">
    <property type="entry name" value="Serpins"/>
    <property type="match status" value="1"/>
</dbReference>
<dbReference type="Gene3D" id="2.30.39.10">
    <property type="entry name" value="Alpha-1-antitrypsin, domain 1"/>
    <property type="match status" value="1"/>
</dbReference>
<dbReference type="AlphaFoldDB" id="A0A0C2CB47"/>
<dbReference type="CDD" id="cd00172">
    <property type="entry name" value="serpin"/>
    <property type="match status" value="1"/>
</dbReference>
<dbReference type="InterPro" id="IPR000215">
    <property type="entry name" value="Serpin_fam"/>
</dbReference>
<evidence type="ECO:0000256" key="1">
    <source>
        <dbReference type="ARBA" id="ARBA00009500"/>
    </source>
</evidence>
<comment type="similarity">
    <text evidence="1 2">Belongs to the serpin family.</text>
</comment>
<gene>
    <name evidence="4" type="ORF">ANCDUO_22857</name>
</gene>
<reference evidence="4 5" key="1">
    <citation type="submission" date="2013-12" db="EMBL/GenBank/DDBJ databases">
        <title>Draft genome of the parsitic nematode Ancylostoma duodenale.</title>
        <authorList>
            <person name="Mitreva M."/>
        </authorList>
    </citation>
    <scope>NUCLEOTIDE SEQUENCE [LARGE SCALE GENOMIC DNA]</scope>
    <source>
        <strain evidence="4 5">Zhejiang</strain>
    </source>
</reference>
<dbReference type="PANTHER" id="PTHR11461">
    <property type="entry name" value="SERINE PROTEASE INHIBITOR, SERPIN"/>
    <property type="match status" value="1"/>
</dbReference>
<accession>A0A0C2CB47</accession>
<evidence type="ECO:0000313" key="5">
    <source>
        <dbReference type="Proteomes" id="UP000054047"/>
    </source>
</evidence>
<dbReference type="GO" id="GO:0004867">
    <property type="term" value="F:serine-type endopeptidase inhibitor activity"/>
    <property type="evidence" value="ECO:0007669"/>
    <property type="project" value="InterPro"/>
</dbReference>
<dbReference type="InterPro" id="IPR042178">
    <property type="entry name" value="Serpin_sf_1"/>
</dbReference>
<dbReference type="EMBL" id="KN768114">
    <property type="protein sequence ID" value="KIH47087.1"/>
    <property type="molecule type" value="Genomic_DNA"/>
</dbReference>
<dbReference type="Proteomes" id="UP000054047">
    <property type="component" value="Unassembled WGS sequence"/>
</dbReference>
<dbReference type="OrthoDB" id="9518664at2759"/>
<evidence type="ECO:0000259" key="3">
    <source>
        <dbReference type="SMART" id="SM00093"/>
    </source>
</evidence>
<organism evidence="4 5">
    <name type="scientific">Ancylostoma duodenale</name>
    <dbReference type="NCBI Taxonomy" id="51022"/>
    <lineage>
        <taxon>Eukaryota</taxon>
        <taxon>Metazoa</taxon>
        <taxon>Ecdysozoa</taxon>
        <taxon>Nematoda</taxon>
        <taxon>Chromadorea</taxon>
        <taxon>Rhabditida</taxon>
        <taxon>Rhabditina</taxon>
        <taxon>Rhabditomorpha</taxon>
        <taxon>Strongyloidea</taxon>
        <taxon>Ancylostomatidae</taxon>
        <taxon>Ancylostomatinae</taxon>
        <taxon>Ancylostoma</taxon>
    </lineage>
</organism>
<evidence type="ECO:0000313" key="4">
    <source>
        <dbReference type="EMBL" id="KIH47087.1"/>
    </source>
</evidence>